<dbReference type="CDD" id="cd06225">
    <property type="entry name" value="HAMP"/>
    <property type="match status" value="1"/>
</dbReference>
<keyword evidence="19" id="KW-1185">Reference proteome</keyword>
<dbReference type="NCBIfam" id="NF038389">
    <property type="entry name" value="ArsS_fam_HK"/>
    <property type="match status" value="1"/>
</dbReference>
<sequence>MSIFTKLFLLFLVSLSLMLFVSRETNQLTQAKIEMLLKEKYLQASTELFRDLANNDQTALTKRLQSFNFELIAESQSVLEGSKTIYEKSSSFGEVKILMDTKGRYLLLMSYLDESLLVRDRAQQEGFYHLDTVSYLIFADIFVLVLTFLMVIKLIFPLKQIALTLQKFGEGALHVRMKRLGSNELGKLSDTFNAMASNIEALILSRQRLLRDIGHELRTPLAKSKLALEMLGEGKYQTSLKKAISQIDELTKELLDIERLNANMEQLNVSTFNAETLISESLSRALIEDESLVELHIDDSFEIKGDLNYLSIALKNLIDNALKYTTQKPIVIEVKEHTISVKSRGEILEHTLDYYCEPFAQGDDARGVEGFGLGLSIVKKIVQKHGFGFELTCKEGWNSFSLRFA</sequence>
<dbReference type="PROSITE" id="PS50109">
    <property type="entry name" value="HIS_KIN"/>
    <property type="match status" value="1"/>
</dbReference>
<feature type="domain" description="Histidine kinase" evidence="16">
    <location>
        <begin position="212"/>
        <end position="405"/>
    </location>
</feature>
<gene>
    <name evidence="18" type="ORF">Sdiek1_2011</name>
</gene>
<dbReference type="InterPro" id="IPR047994">
    <property type="entry name" value="ArsS-like"/>
</dbReference>
<keyword evidence="6 18" id="KW-0808">Transferase</keyword>
<reference evidence="19" key="1">
    <citation type="submission" date="2017-05" db="EMBL/GenBank/DDBJ databases">
        <title>Dechlorination kinetics govern the competition between two new strains of the genus Sulfurospirillum.</title>
        <authorList>
            <person name="Buttet G.F."/>
            <person name="Murray A.M."/>
            <person name="Goris T."/>
            <person name="Burion M."/>
            <person name="Lin B."/>
            <person name="Rolle M."/>
            <person name="Maillard J."/>
        </authorList>
    </citation>
    <scope>NUCLEOTIDE SEQUENCE [LARGE SCALE GENOMIC DNA]</scope>
    <source>
        <strain evidence="19">SL2-1</strain>
    </source>
</reference>
<dbReference type="InterPro" id="IPR036097">
    <property type="entry name" value="HisK_dim/P_sf"/>
</dbReference>
<dbReference type="OrthoDB" id="9812241at2"/>
<dbReference type="InterPro" id="IPR050398">
    <property type="entry name" value="HssS/ArlS-like"/>
</dbReference>
<dbReference type="InterPro" id="IPR003660">
    <property type="entry name" value="HAMP_dom"/>
</dbReference>
<evidence type="ECO:0000256" key="6">
    <source>
        <dbReference type="ARBA" id="ARBA00022679"/>
    </source>
</evidence>
<evidence type="ECO:0000256" key="1">
    <source>
        <dbReference type="ARBA" id="ARBA00000085"/>
    </source>
</evidence>
<dbReference type="SMART" id="SM00304">
    <property type="entry name" value="HAMP"/>
    <property type="match status" value="1"/>
</dbReference>
<dbReference type="SUPFAM" id="SSF55874">
    <property type="entry name" value="ATPase domain of HSP90 chaperone/DNA topoisomerase II/histidine kinase"/>
    <property type="match status" value="1"/>
</dbReference>
<evidence type="ECO:0000256" key="2">
    <source>
        <dbReference type="ARBA" id="ARBA00004651"/>
    </source>
</evidence>
<evidence type="ECO:0000256" key="8">
    <source>
        <dbReference type="ARBA" id="ARBA00022741"/>
    </source>
</evidence>
<feature type="transmembrane region" description="Helical" evidence="15">
    <location>
        <begin position="135"/>
        <end position="156"/>
    </location>
</feature>
<keyword evidence="5" id="KW-0597">Phosphoprotein</keyword>
<dbReference type="SUPFAM" id="SSF158472">
    <property type="entry name" value="HAMP domain-like"/>
    <property type="match status" value="1"/>
</dbReference>
<keyword evidence="13 15" id="KW-0472">Membrane</keyword>
<evidence type="ECO:0000256" key="13">
    <source>
        <dbReference type="ARBA" id="ARBA00023136"/>
    </source>
</evidence>
<keyword evidence="10" id="KW-0067">ATP-binding</keyword>
<protein>
    <recommendedName>
        <fullName evidence="3">histidine kinase</fullName>
        <ecNumber evidence="3">2.7.13.3</ecNumber>
    </recommendedName>
</protein>
<dbReference type="SUPFAM" id="SSF47384">
    <property type="entry name" value="Homodimeric domain of signal transducing histidine kinase"/>
    <property type="match status" value="1"/>
</dbReference>
<dbReference type="GO" id="GO:0005886">
    <property type="term" value="C:plasma membrane"/>
    <property type="evidence" value="ECO:0007669"/>
    <property type="project" value="UniProtKB-SubCell"/>
</dbReference>
<evidence type="ECO:0000313" key="18">
    <source>
        <dbReference type="EMBL" id="ARU49170.1"/>
    </source>
</evidence>
<dbReference type="GO" id="GO:0005524">
    <property type="term" value="F:ATP binding"/>
    <property type="evidence" value="ECO:0007669"/>
    <property type="project" value="UniProtKB-KW"/>
</dbReference>
<keyword evidence="11 15" id="KW-1133">Transmembrane helix</keyword>
<dbReference type="InterPro" id="IPR003661">
    <property type="entry name" value="HisK_dim/P_dom"/>
</dbReference>
<dbReference type="RefSeq" id="WP_087438962.1">
    <property type="nucleotide sequence ID" value="NZ_CP021416.1"/>
</dbReference>
<dbReference type="PANTHER" id="PTHR45528:SF1">
    <property type="entry name" value="SENSOR HISTIDINE KINASE CPXA"/>
    <property type="match status" value="1"/>
</dbReference>
<dbReference type="CDD" id="cd00082">
    <property type="entry name" value="HisKA"/>
    <property type="match status" value="1"/>
</dbReference>
<evidence type="ECO:0000256" key="12">
    <source>
        <dbReference type="ARBA" id="ARBA00023012"/>
    </source>
</evidence>
<dbReference type="PANTHER" id="PTHR45528">
    <property type="entry name" value="SENSOR HISTIDINE KINASE CPXA"/>
    <property type="match status" value="1"/>
</dbReference>
<evidence type="ECO:0000256" key="11">
    <source>
        <dbReference type="ARBA" id="ARBA00022989"/>
    </source>
</evidence>
<evidence type="ECO:0000256" key="10">
    <source>
        <dbReference type="ARBA" id="ARBA00022840"/>
    </source>
</evidence>
<dbReference type="Pfam" id="PF00512">
    <property type="entry name" value="HisKA"/>
    <property type="match status" value="1"/>
</dbReference>
<dbReference type="GO" id="GO:0000155">
    <property type="term" value="F:phosphorelay sensor kinase activity"/>
    <property type="evidence" value="ECO:0007669"/>
    <property type="project" value="InterPro"/>
</dbReference>
<evidence type="ECO:0000256" key="3">
    <source>
        <dbReference type="ARBA" id="ARBA00012438"/>
    </source>
</evidence>
<evidence type="ECO:0000256" key="9">
    <source>
        <dbReference type="ARBA" id="ARBA00022777"/>
    </source>
</evidence>
<dbReference type="Pfam" id="PF00672">
    <property type="entry name" value="HAMP"/>
    <property type="match status" value="1"/>
</dbReference>
<evidence type="ECO:0000313" key="19">
    <source>
        <dbReference type="Proteomes" id="UP000196005"/>
    </source>
</evidence>
<dbReference type="AlphaFoldDB" id="A0A1Y0HMK1"/>
<dbReference type="Gene3D" id="3.30.565.10">
    <property type="entry name" value="Histidine kinase-like ATPase, C-terminal domain"/>
    <property type="match status" value="1"/>
</dbReference>
<dbReference type="EC" id="2.7.13.3" evidence="3"/>
<dbReference type="InterPro" id="IPR003594">
    <property type="entry name" value="HATPase_dom"/>
</dbReference>
<keyword evidence="9" id="KW-0418">Kinase</keyword>
<dbReference type="KEGG" id="suls:Sdiek1_2011"/>
<accession>A0A1Y0HMK1</accession>
<dbReference type="InterPro" id="IPR036890">
    <property type="entry name" value="HATPase_C_sf"/>
</dbReference>
<dbReference type="CDD" id="cd00075">
    <property type="entry name" value="HATPase"/>
    <property type="match status" value="1"/>
</dbReference>
<comment type="catalytic activity">
    <reaction evidence="1">
        <text>ATP + protein L-histidine = ADP + protein N-phospho-L-histidine.</text>
        <dbReference type="EC" id="2.7.13.3"/>
    </reaction>
</comment>
<dbReference type="InterPro" id="IPR005467">
    <property type="entry name" value="His_kinase_dom"/>
</dbReference>
<dbReference type="SMART" id="SM00388">
    <property type="entry name" value="HisKA"/>
    <property type="match status" value="1"/>
</dbReference>
<comment type="subcellular location">
    <subcellularLocation>
        <location evidence="2">Cell membrane</location>
        <topology evidence="2">Multi-pass membrane protein</topology>
    </subcellularLocation>
</comment>
<dbReference type="PROSITE" id="PS50885">
    <property type="entry name" value="HAMP"/>
    <property type="match status" value="1"/>
</dbReference>
<keyword evidence="7 15" id="KW-0812">Transmembrane</keyword>
<dbReference type="Pfam" id="PF02518">
    <property type="entry name" value="HATPase_c"/>
    <property type="match status" value="1"/>
</dbReference>
<evidence type="ECO:0000256" key="15">
    <source>
        <dbReference type="SAM" id="Phobius"/>
    </source>
</evidence>
<evidence type="ECO:0000259" key="16">
    <source>
        <dbReference type="PROSITE" id="PS50109"/>
    </source>
</evidence>
<evidence type="ECO:0000256" key="4">
    <source>
        <dbReference type="ARBA" id="ARBA00022475"/>
    </source>
</evidence>
<keyword evidence="12" id="KW-0902">Two-component regulatory system</keyword>
<dbReference type="EMBL" id="CP021416">
    <property type="protein sequence ID" value="ARU49170.1"/>
    <property type="molecule type" value="Genomic_DNA"/>
</dbReference>
<proteinExistence type="predicted"/>
<name>A0A1Y0HMK1_9BACT</name>
<dbReference type="SMART" id="SM00387">
    <property type="entry name" value="HATPase_c"/>
    <property type="match status" value="1"/>
</dbReference>
<evidence type="ECO:0000256" key="5">
    <source>
        <dbReference type="ARBA" id="ARBA00022553"/>
    </source>
</evidence>
<organism evidence="18 19">
    <name type="scientific">Sulfurospirillum diekertiae</name>
    <dbReference type="NCBI Taxonomy" id="1854492"/>
    <lineage>
        <taxon>Bacteria</taxon>
        <taxon>Pseudomonadati</taxon>
        <taxon>Campylobacterota</taxon>
        <taxon>Epsilonproteobacteria</taxon>
        <taxon>Campylobacterales</taxon>
        <taxon>Sulfurospirillaceae</taxon>
        <taxon>Sulfurospirillum</taxon>
    </lineage>
</organism>
<keyword evidence="14" id="KW-0175">Coiled coil</keyword>
<keyword evidence="8" id="KW-0547">Nucleotide-binding</keyword>
<evidence type="ECO:0000256" key="14">
    <source>
        <dbReference type="SAM" id="Coils"/>
    </source>
</evidence>
<evidence type="ECO:0000256" key="7">
    <source>
        <dbReference type="ARBA" id="ARBA00022692"/>
    </source>
</evidence>
<keyword evidence="4" id="KW-1003">Cell membrane</keyword>
<feature type="coiled-coil region" evidence="14">
    <location>
        <begin position="240"/>
        <end position="270"/>
    </location>
</feature>
<dbReference type="Gene3D" id="1.10.287.130">
    <property type="match status" value="1"/>
</dbReference>
<evidence type="ECO:0000259" key="17">
    <source>
        <dbReference type="PROSITE" id="PS50885"/>
    </source>
</evidence>
<feature type="domain" description="HAMP" evidence="17">
    <location>
        <begin position="152"/>
        <end position="204"/>
    </location>
</feature>
<dbReference type="Proteomes" id="UP000196005">
    <property type="component" value="Chromosome"/>
</dbReference>